<dbReference type="GO" id="GO:0009252">
    <property type="term" value="P:peptidoglycan biosynthetic process"/>
    <property type="evidence" value="ECO:0007669"/>
    <property type="project" value="UniProtKB-KW"/>
</dbReference>
<dbReference type="Pfam" id="PF00768">
    <property type="entry name" value="Peptidase_S11"/>
    <property type="match status" value="1"/>
</dbReference>
<evidence type="ECO:0000313" key="12">
    <source>
        <dbReference type="Proteomes" id="UP000609531"/>
    </source>
</evidence>
<evidence type="ECO:0000256" key="6">
    <source>
        <dbReference type="ARBA" id="ARBA00023316"/>
    </source>
</evidence>
<dbReference type="PRINTS" id="PR00725">
    <property type="entry name" value="DADACBPTASE1"/>
</dbReference>
<dbReference type="Gene3D" id="3.40.710.10">
    <property type="entry name" value="DD-peptidase/beta-lactamase superfamily"/>
    <property type="match status" value="1"/>
</dbReference>
<keyword evidence="2" id="KW-0732">Signal</keyword>
<proteinExistence type="inferred from homology"/>
<keyword evidence="6" id="KW-0961">Cell wall biogenesis/degradation</keyword>
<keyword evidence="12" id="KW-1185">Reference proteome</keyword>
<evidence type="ECO:0000259" key="10">
    <source>
        <dbReference type="Pfam" id="PF00768"/>
    </source>
</evidence>
<evidence type="ECO:0000256" key="7">
    <source>
        <dbReference type="PIRSR" id="PIRSR618044-1"/>
    </source>
</evidence>
<organism evidence="11 12">
    <name type="scientific">Acuticoccus mangrovi</name>
    <dbReference type="NCBI Taxonomy" id="2796142"/>
    <lineage>
        <taxon>Bacteria</taxon>
        <taxon>Pseudomonadati</taxon>
        <taxon>Pseudomonadota</taxon>
        <taxon>Alphaproteobacteria</taxon>
        <taxon>Hyphomicrobiales</taxon>
        <taxon>Amorphaceae</taxon>
        <taxon>Acuticoccus</taxon>
    </lineage>
</organism>
<evidence type="ECO:0000256" key="2">
    <source>
        <dbReference type="ARBA" id="ARBA00022729"/>
    </source>
</evidence>
<dbReference type="GO" id="GO:0009002">
    <property type="term" value="F:serine-type D-Ala-D-Ala carboxypeptidase activity"/>
    <property type="evidence" value="ECO:0007669"/>
    <property type="project" value="InterPro"/>
</dbReference>
<name>A0A934MK08_9HYPH</name>
<evidence type="ECO:0000256" key="8">
    <source>
        <dbReference type="PIRSR" id="PIRSR618044-2"/>
    </source>
</evidence>
<feature type="domain" description="Peptidase S11 D-alanyl-D-alanine carboxypeptidase A N-terminal" evidence="10">
    <location>
        <begin position="46"/>
        <end position="271"/>
    </location>
</feature>
<comment type="similarity">
    <text evidence="1 9">Belongs to the peptidase S11 family.</text>
</comment>
<keyword evidence="5" id="KW-0573">Peptidoglycan synthesis</keyword>
<reference evidence="11" key="1">
    <citation type="submission" date="2020-12" db="EMBL/GenBank/DDBJ databases">
        <title>Bacterial taxonomy.</title>
        <authorList>
            <person name="Pan X."/>
        </authorList>
    </citation>
    <scope>NUCLEOTIDE SEQUENCE</scope>
    <source>
        <strain evidence="11">B2012</strain>
    </source>
</reference>
<dbReference type="SUPFAM" id="SSF56601">
    <property type="entry name" value="beta-lactamase/transpeptidase-like"/>
    <property type="match status" value="1"/>
</dbReference>
<sequence length="624" mass="64622">MVRRSRRWCGALAVAAIGRAIGTTTMRVAGAAIIGAAGAMLVCAASAPARAEVGAYLLFDMADGTVLAEYEATRPWYPASITKLMTAYVTFEAIREGRLAMTSPVRISPQASQQPPSKMGFAIGTVITVETALRIILTKSANDVSVALAEAVGGTQGGFVDRMNAAAAKLGMSTTSYDNPHGLPNAKQITSARDIAVLMMALAEDYPDRADFFDMGGVQLGKRLLRNHNGLIRRVKGADGMKTGFICASGFNLAATVTRGKTRLGAVVLGGLTVLERDQRTAELLEKGFQSLQNGGVVALDGFDDPDGGLAYAAVTGERPSLGTVEELAPRPEATVANRRDEVCGARRPITRYDDGTVSSLAELEAQRGAANDYRAEAARRARLRAERLAAPRDLPPLPTATAANEVMGEAAAGVVSEAPGDAASGAGSAPDAAAVGESLVLAADTPVRAYAGEALVPEGWARAAALVAPPPRPARDDAEATMMARADFAPDDWRTSPGRPWANPLRIAAFAVPLGDPPPERPLGYLGPSRAIVPIPISIGGADDTRPTPLSGTVVGGGRAPLPRTKPLVEPGAQPATQLATQAAREPIAALFTTTVDPDAVVRHAAEVRAEVGARVETPGGGS</sequence>
<keyword evidence="4" id="KW-0133">Cell shape</keyword>
<dbReference type="AlphaFoldDB" id="A0A934MK08"/>
<feature type="active site" description="Proton acceptor" evidence="7">
    <location>
        <position position="83"/>
    </location>
</feature>
<gene>
    <name evidence="11" type="ORF">JCR33_24370</name>
</gene>
<dbReference type="InterPro" id="IPR001967">
    <property type="entry name" value="Peptidase_S11_N"/>
</dbReference>
<dbReference type="PANTHER" id="PTHR21581">
    <property type="entry name" value="D-ALANYL-D-ALANINE CARBOXYPEPTIDASE"/>
    <property type="match status" value="1"/>
</dbReference>
<evidence type="ECO:0000256" key="9">
    <source>
        <dbReference type="RuleBase" id="RU004016"/>
    </source>
</evidence>
<feature type="binding site" evidence="8">
    <location>
        <position position="242"/>
    </location>
    <ligand>
        <name>substrate</name>
    </ligand>
</feature>
<dbReference type="GO" id="GO:0071555">
    <property type="term" value="P:cell wall organization"/>
    <property type="evidence" value="ECO:0007669"/>
    <property type="project" value="UniProtKB-KW"/>
</dbReference>
<dbReference type="GO" id="GO:0006508">
    <property type="term" value="P:proteolysis"/>
    <property type="evidence" value="ECO:0007669"/>
    <property type="project" value="InterPro"/>
</dbReference>
<dbReference type="PANTHER" id="PTHR21581:SF6">
    <property type="entry name" value="TRAFFICKING PROTEIN PARTICLE COMPLEX SUBUNIT 12"/>
    <property type="match status" value="1"/>
</dbReference>
<dbReference type="GO" id="GO:0008360">
    <property type="term" value="P:regulation of cell shape"/>
    <property type="evidence" value="ECO:0007669"/>
    <property type="project" value="UniProtKB-KW"/>
</dbReference>
<accession>A0A934MK08</accession>
<keyword evidence="3 11" id="KW-0378">Hydrolase</keyword>
<feature type="active site" evidence="7">
    <location>
        <position position="140"/>
    </location>
</feature>
<dbReference type="EMBL" id="JAEKJA010000044">
    <property type="protein sequence ID" value="MBJ3778856.1"/>
    <property type="molecule type" value="Genomic_DNA"/>
</dbReference>
<dbReference type="InterPro" id="IPR012338">
    <property type="entry name" value="Beta-lactam/transpept-like"/>
</dbReference>
<evidence type="ECO:0000256" key="3">
    <source>
        <dbReference type="ARBA" id="ARBA00022801"/>
    </source>
</evidence>
<evidence type="ECO:0000313" key="11">
    <source>
        <dbReference type="EMBL" id="MBJ3778856.1"/>
    </source>
</evidence>
<evidence type="ECO:0000256" key="5">
    <source>
        <dbReference type="ARBA" id="ARBA00022984"/>
    </source>
</evidence>
<evidence type="ECO:0000256" key="1">
    <source>
        <dbReference type="ARBA" id="ARBA00007164"/>
    </source>
</evidence>
<dbReference type="InterPro" id="IPR018044">
    <property type="entry name" value="Peptidase_S11"/>
</dbReference>
<evidence type="ECO:0000256" key="4">
    <source>
        <dbReference type="ARBA" id="ARBA00022960"/>
    </source>
</evidence>
<dbReference type="Proteomes" id="UP000609531">
    <property type="component" value="Unassembled WGS sequence"/>
</dbReference>
<feature type="active site" description="Acyl-ester intermediate" evidence="7">
    <location>
        <position position="80"/>
    </location>
</feature>
<protein>
    <submittedName>
        <fullName evidence="11">Serine hydrolase</fullName>
    </submittedName>
</protein>
<comment type="caution">
    <text evidence="11">The sequence shown here is derived from an EMBL/GenBank/DDBJ whole genome shotgun (WGS) entry which is preliminary data.</text>
</comment>